<evidence type="ECO:0000313" key="3">
    <source>
        <dbReference type="EMBL" id="VAW37510.1"/>
    </source>
</evidence>
<dbReference type="InterPro" id="IPR051450">
    <property type="entry name" value="Gfo/Idh/MocA_Oxidoreductases"/>
</dbReference>
<name>A0A3B0V9W7_9ZZZZ</name>
<dbReference type="PANTHER" id="PTHR43377">
    <property type="entry name" value="BILIVERDIN REDUCTASE A"/>
    <property type="match status" value="1"/>
</dbReference>
<dbReference type="EMBL" id="UOEU01000666">
    <property type="protein sequence ID" value="VAW37510.1"/>
    <property type="molecule type" value="Genomic_DNA"/>
</dbReference>
<dbReference type="InterPro" id="IPR004104">
    <property type="entry name" value="Gfo/Idh/MocA-like_OxRdtase_C"/>
</dbReference>
<dbReference type="Gene3D" id="3.30.360.10">
    <property type="entry name" value="Dihydrodipicolinate Reductase, domain 2"/>
    <property type="match status" value="1"/>
</dbReference>
<evidence type="ECO:0000259" key="1">
    <source>
        <dbReference type="Pfam" id="PF01408"/>
    </source>
</evidence>
<organism evidence="3">
    <name type="scientific">hydrothermal vent metagenome</name>
    <dbReference type="NCBI Taxonomy" id="652676"/>
    <lineage>
        <taxon>unclassified sequences</taxon>
        <taxon>metagenomes</taxon>
        <taxon>ecological metagenomes</taxon>
    </lineage>
</organism>
<dbReference type="PANTHER" id="PTHR43377:SF2">
    <property type="entry name" value="BINDING ROSSMANN FOLD OXIDOREDUCTASE, PUTATIVE (AFU_ORTHOLOGUE AFUA_4G00560)-RELATED"/>
    <property type="match status" value="1"/>
</dbReference>
<dbReference type="InterPro" id="IPR036291">
    <property type="entry name" value="NAD(P)-bd_dom_sf"/>
</dbReference>
<dbReference type="Gene3D" id="3.40.50.720">
    <property type="entry name" value="NAD(P)-binding Rossmann-like Domain"/>
    <property type="match status" value="1"/>
</dbReference>
<proteinExistence type="predicted"/>
<gene>
    <name evidence="3" type="ORF">MNBD_CHLOROFLEXI01-950</name>
</gene>
<accession>A0A3B0V9W7</accession>
<dbReference type="SUPFAM" id="SSF51735">
    <property type="entry name" value="NAD(P)-binding Rossmann-fold domains"/>
    <property type="match status" value="1"/>
</dbReference>
<protein>
    <submittedName>
        <fullName evidence="3">Oxidoreductase family protein</fullName>
    </submittedName>
</protein>
<dbReference type="Pfam" id="PF02894">
    <property type="entry name" value="GFO_IDH_MocA_C"/>
    <property type="match status" value="1"/>
</dbReference>
<dbReference type="GO" id="GO:0000166">
    <property type="term" value="F:nucleotide binding"/>
    <property type="evidence" value="ECO:0007669"/>
    <property type="project" value="InterPro"/>
</dbReference>
<dbReference type="InterPro" id="IPR000683">
    <property type="entry name" value="Gfo/Idh/MocA-like_OxRdtase_N"/>
</dbReference>
<dbReference type="SUPFAM" id="SSF55347">
    <property type="entry name" value="Glyceraldehyde-3-phosphate dehydrogenase-like, C-terminal domain"/>
    <property type="match status" value="1"/>
</dbReference>
<dbReference type="Pfam" id="PF01408">
    <property type="entry name" value="GFO_IDH_MocA"/>
    <property type="match status" value="1"/>
</dbReference>
<sequence>MSKPITAVLFGAGMRGSLAYGSYAVQHPDEIEFVAVAEPNDVRRHQFATAHDIPPEQCFRSWEEVIVQPKMADVVLNMTQDGMHYKSALAALEAGYDMLLEKPMTNTLAETVHLVQTAERLGRFMQICHVLRYTPFFTILHDILASGRIGDIVSVEHRENVTFWHMAHSFVRGNWRNEAESSPMILAKCCHDLDILYWNMGSRAKRLHSFGSLKHYRPENAPPGATARCTDDCPVAEECPFDARPLYLNMNNDTFLVRALTHDLSLEGRQHALETGPYGRCVYYCDNDVVDNQTVSMEFESGATVTLIMHGHSHEEGRTMRYDGTRATLRGKFTFGGYHIAIHDHKSGRIEKIDIPLADSGHGGGDAGIMRNFVGAIRGDEKAMTTARESLESHLMAFAAEESRHNGTVVDMVDFRQRAEKIGD</sequence>
<feature type="domain" description="Gfo/Idh/MocA-like oxidoreductase C-terminal" evidence="2">
    <location>
        <begin position="144"/>
        <end position="411"/>
    </location>
</feature>
<reference evidence="3" key="1">
    <citation type="submission" date="2018-06" db="EMBL/GenBank/DDBJ databases">
        <authorList>
            <person name="Zhirakovskaya E."/>
        </authorList>
    </citation>
    <scope>NUCLEOTIDE SEQUENCE</scope>
</reference>
<dbReference type="AlphaFoldDB" id="A0A3B0V9W7"/>
<evidence type="ECO:0000259" key="2">
    <source>
        <dbReference type="Pfam" id="PF02894"/>
    </source>
</evidence>
<feature type="domain" description="Gfo/Idh/MocA-like oxidoreductase N-terminal" evidence="1">
    <location>
        <begin position="7"/>
        <end position="126"/>
    </location>
</feature>